<dbReference type="EMBL" id="MBUA01000028">
    <property type="protein sequence ID" value="MBC6492448.1"/>
    <property type="molecule type" value="Genomic_DNA"/>
</dbReference>
<feature type="active site" description="Nucleophile" evidence="6">
    <location>
        <position position="233"/>
    </location>
</feature>
<dbReference type="RefSeq" id="WP_187257771.1">
    <property type="nucleotide sequence ID" value="NZ_JBHULF010000020.1"/>
</dbReference>
<dbReference type="Gene3D" id="2.30.130.60">
    <property type="match status" value="1"/>
</dbReference>
<proteinExistence type="inferred from homology"/>
<evidence type="ECO:0000313" key="9">
    <source>
        <dbReference type="Proteomes" id="UP000765802"/>
    </source>
</evidence>
<dbReference type="Pfam" id="PF13636">
    <property type="entry name" value="Methyltranf_PUA"/>
    <property type="match status" value="1"/>
</dbReference>
<evidence type="ECO:0000256" key="6">
    <source>
        <dbReference type="PROSITE-ProRule" id="PRU01023"/>
    </source>
</evidence>
<dbReference type="InterPro" id="IPR029063">
    <property type="entry name" value="SAM-dependent_MTases_sf"/>
</dbReference>
<organism evidence="8 9">
    <name type="scientific">Flavihumibacter stibioxidans</name>
    <dbReference type="NCBI Taxonomy" id="1834163"/>
    <lineage>
        <taxon>Bacteria</taxon>
        <taxon>Pseudomonadati</taxon>
        <taxon>Bacteroidota</taxon>
        <taxon>Chitinophagia</taxon>
        <taxon>Chitinophagales</taxon>
        <taxon>Chitinophagaceae</taxon>
        <taxon>Flavihumibacter</taxon>
    </lineage>
</organism>
<evidence type="ECO:0000256" key="5">
    <source>
        <dbReference type="ARBA" id="ARBA00022884"/>
    </source>
</evidence>
<name>A0ABR7MBM6_9BACT</name>
<dbReference type="PANTHER" id="PTHR22807:SF30">
    <property type="entry name" value="28S RRNA (CYTOSINE(4447)-C(5))-METHYLTRANSFERASE-RELATED"/>
    <property type="match status" value="1"/>
</dbReference>
<protein>
    <submittedName>
        <fullName evidence="8">RNA methyltransferase</fullName>
    </submittedName>
</protein>
<feature type="binding site" evidence="6">
    <location>
        <position position="163"/>
    </location>
    <ligand>
        <name>S-adenosyl-L-methionine</name>
        <dbReference type="ChEBI" id="CHEBI:59789"/>
    </ligand>
</feature>
<keyword evidence="2 6" id="KW-0489">Methyltransferase</keyword>
<evidence type="ECO:0000259" key="7">
    <source>
        <dbReference type="PROSITE" id="PS51686"/>
    </source>
</evidence>
<feature type="binding site" evidence="6">
    <location>
        <position position="180"/>
    </location>
    <ligand>
        <name>S-adenosyl-L-methionine</name>
        <dbReference type="ChEBI" id="CHEBI:59789"/>
    </ligand>
</feature>
<feature type="binding site" evidence="6">
    <location>
        <position position="136"/>
    </location>
    <ligand>
        <name>S-adenosyl-L-methionine</name>
        <dbReference type="ChEBI" id="CHEBI:59789"/>
    </ligand>
</feature>
<dbReference type="Gene3D" id="3.40.50.150">
    <property type="entry name" value="Vaccinia Virus protein VP39"/>
    <property type="match status" value="1"/>
</dbReference>
<dbReference type="InterPro" id="IPR049560">
    <property type="entry name" value="MeTrfase_RsmB-F_NOP2_cat"/>
</dbReference>
<evidence type="ECO:0000256" key="1">
    <source>
        <dbReference type="ARBA" id="ARBA00022490"/>
    </source>
</evidence>
<reference evidence="8 9" key="1">
    <citation type="submission" date="2016-07" db="EMBL/GenBank/DDBJ databases">
        <title>Genome analysis of Flavihumibacter stibioxidans YS-17.</title>
        <authorList>
            <person name="Shi K."/>
            <person name="Han Y."/>
            <person name="Wang G."/>
        </authorList>
    </citation>
    <scope>NUCLEOTIDE SEQUENCE [LARGE SCALE GENOMIC DNA]</scope>
    <source>
        <strain evidence="8 9">YS-17</strain>
    </source>
</reference>
<dbReference type="InterPro" id="IPR027391">
    <property type="entry name" value="Nol1_Nop2_Fmu_2"/>
</dbReference>
<dbReference type="Gene3D" id="3.30.70.1170">
    <property type="entry name" value="Sun protein, domain 3"/>
    <property type="match status" value="1"/>
</dbReference>
<evidence type="ECO:0000256" key="4">
    <source>
        <dbReference type="ARBA" id="ARBA00022691"/>
    </source>
</evidence>
<keyword evidence="5 6" id="KW-0694">RNA-binding</keyword>
<feature type="domain" description="SAM-dependent MTase RsmB/NOP-type" evidence="7">
    <location>
        <begin position="11"/>
        <end position="299"/>
    </location>
</feature>
<dbReference type="InterPro" id="IPR001678">
    <property type="entry name" value="MeTrfase_RsmB-F_NOP2_dom"/>
</dbReference>
<evidence type="ECO:0000256" key="2">
    <source>
        <dbReference type="ARBA" id="ARBA00022603"/>
    </source>
</evidence>
<evidence type="ECO:0000313" key="8">
    <source>
        <dbReference type="EMBL" id="MBC6492448.1"/>
    </source>
</evidence>
<dbReference type="CDD" id="cd02440">
    <property type="entry name" value="AdoMet_MTases"/>
    <property type="match status" value="1"/>
</dbReference>
<keyword evidence="4 6" id="KW-0949">S-adenosyl-L-methionine</keyword>
<dbReference type="PANTHER" id="PTHR22807">
    <property type="entry name" value="NOP2 YEAST -RELATED NOL1/NOP2/FMU SUN DOMAIN-CONTAINING"/>
    <property type="match status" value="1"/>
</dbReference>
<gene>
    <name evidence="8" type="ORF">BC349_15410</name>
</gene>
<dbReference type="InterPro" id="IPR023267">
    <property type="entry name" value="RCMT"/>
</dbReference>
<dbReference type="GO" id="GO:0032259">
    <property type="term" value="P:methylation"/>
    <property type="evidence" value="ECO:0007669"/>
    <property type="project" value="UniProtKB-KW"/>
</dbReference>
<keyword evidence="1" id="KW-0963">Cytoplasm</keyword>
<dbReference type="SUPFAM" id="SSF53335">
    <property type="entry name" value="S-adenosyl-L-methionine-dependent methyltransferases"/>
    <property type="match status" value="1"/>
</dbReference>
<dbReference type="Proteomes" id="UP000765802">
    <property type="component" value="Unassembled WGS sequence"/>
</dbReference>
<dbReference type="PROSITE" id="PS51686">
    <property type="entry name" value="SAM_MT_RSMB_NOP"/>
    <property type="match status" value="1"/>
</dbReference>
<feature type="binding site" evidence="6">
    <location>
        <begin position="112"/>
        <end position="118"/>
    </location>
    <ligand>
        <name>S-adenosyl-L-methionine</name>
        <dbReference type="ChEBI" id="CHEBI:59789"/>
    </ligand>
</feature>
<dbReference type="GO" id="GO:0008168">
    <property type="term" value="F:methyltransferase activity"/>
    <property type="evidence" value="ECO:0007669"/>
    <property type="project" value="UniProtKB-KW"/>
</dbReference>
<dbReference type="PRINTS" id="PR02008">
    <property type="entry name" value="RCMTFAMILY"/>
</dbReference>
<accession>A0ABR7MBM6</accession>
<comment type="similarity">
    <text evidence="6">Belongs to the class I-like SAM-binding methyltransferase superfamily. RsmB/NOP family.</text>
</comment>
<keyword evidence="9" id="KW-1185">Reference proteome</keyword>
<sequence>MSLPPNILRAFSNAPGFDEEAFCRVHDTGEQVSSVRINPAKFSDPAALSFELDRRIPWTAYGYYLASRPLYTFEPLLHAGAFYVQEASSMFLEQALQQTADLSRPLRVLDLSAAPGGKSTHIQSLLHPESILVSNEVIKSRAAILEENMIKWGGSNVVVTNNDPRDFSGLQGYFDVIVVDAPCSGSGMFRRDPDSVAGWSHDLVALCSQRQQRILADIWPALKEDGVLIYSTCSYSVEEDEELADWVLETFEVSSLPLLTDSNWNIVQSFSEKHQAAGYRFYPDKLMGEGFYLTAFKKKSAGSGPPRKGGRGKWEQVSRQVRDGLKHWMKETDFSLISLHENILALPPLMAEELALLQSLYIRNAGVTIGKWAGKDLVPDHAFALSQLTATGIPVLQLERAEALNYLRKEEIKTGTGQMGWHMVQYMGHTLGWIKVLQNRSNNYYPKEWRILKQV</sequence>
<dbReference type="InterPro" id="IPR031341">
    <property type="entry name" value="Methyltr_RsmF_N"/>
</dbReference>
<dbReference type="Pfam" id="PF01189">
    <property type="entry name" value="Methyltr_RsmB-F"/>
    <property type="match status" value="1"/>
</dbReference>
<dbReference type="Pfam" id="PF17125">
    <property type="entry name" value="Methyltr_RsmF_N"/>
    <property type="match status" value="1"/>
</dbReference>
<keyword evidence="3 6" id="KW-0808">Transferase</keyword>
<evidence type="ECO:0000256" key="3">
    <source>
        <dbReference type="ARBA" id="ARBA00022679"/>
    </source>
</evidence>
<comment type="caution">
    <text evidence="8">The sequence shown here is derived from an EMBL/GenBank/DDBJ whole genome shotgun (WGS) entry which is preliminary data.</text>
</comment>